<evidence type="ECO:0000256" key="7">
    <source>
        <dbReference type="ARBA" id="ARBA00022842"/>
    </source>
</evidence>
<evidence type="ECO:0000256" key="1">
    <source>
        <dbReference type="ARBA" id="ARBA00000815"/>
    </source>
</evidence>
<reference evidence="9 10" key="1">
    <citation type="submission" date="2016-11" db="EMBL/GenBank/DDBJ databases">
        <title>The macronuclear genome of Stentor coeruleus: a giant cell with tiny introns.</title>
        <authorList>
            <person name="Slabodnick M."/>
            <person name="Ruby J.G."/>
            <person name="Reiff S.B."/>
            <person name="Swart E.C."/>
            <person name="Gosai S."/>
            <person name="Prabakaran S."/>
            <person name="Witkowska E."/>
            <person name="Larue G.E."/>
            <person name="Fisher S."/>
            <person name="Freeman R.M."/>
            <person name="Gunawardena J."/>
            <person name="Chu W."/>
            <person name="Stover N.A."/>
            <person name="Gregory B.D."/>
            <person name="Nowacki M."/>
            <person name="Derisi J."/>
            <person name="Roy S.W."/>
            <person name="Marshall W.F."/>
            <person name="Sood P."/>
        </authorList>
    </citation>
    <scope>NUCLEOTIDE SEQUENCE [LARGE SCALE GENOMIC DNA]</scope>
    <source>
        <strain evidence="9">WM001</strain>
    </source>
</reference>
<dbReference type="Gene3D" id="3.40.50.1000">
    <property type="entry name" value="HAD superfamily/HAD-like"/>
    <property type="match status" value="1"/>
</dbReference>
<keyword evidence="4" id="KW-0479">Metal-binding</keyword>
<proteinExistence type="inferred from homology"/>
<name>A0A1R2D4G9_9CILI</name>
<comment type="caution">
    <text evidence="9">The sequence shown here is derived from an EMBL/GenBank/DDBJ whole genome shotgun (WGS) entry which is preliminary data.</text>
</comment>
<gene>
    <name evidence="9" type="ORF">SteCoe_285</name>
</gene>
<evidence type="ECO:0000256" key="2">
    <source>
        <dbReference type="ARBA" id="ARBA00008389"/>
    </source>
</evidence>
<keyword evidence="7" id="KW-0460">Magnesium</keyword>
<comment type="similarity">
    <text evidence="2">Belongs to the pyrimidine 5'-nucleotidase family.</text>
</comment>
<dbReference type="EC" id="3.1.3.5" evidence="3"/>
<keyword evidence="6" id="KW-0378">Hydrolase</keyword>
<evidence type="ECO:0000313" key="9">
    <source>
        <dbReference type="EMBL" id="OMJ96111.1"/>
    </source>
</evidence>
<organism evidence="9 10">
    <name type="scientific">Stentor coeruleus</name>
    <dbReference type="NCBI Taxonomy" id="5963"/>
    <lineage>
        <taxon>Eukaryota</taxon>
        <taxon>Sar</taxon>
        <taxon>Alveolata</taxon>
        <taxon>Ciliophora</taxon>
        <taxon>Postciliodesmatophora</taxon>
        <taxon>Heterotrichea</taxon>
        <taxon>Heterotrichida</taxon>
        <taxon>Stentoridae</taxon>
        <taxon>Stentor</taxon>
    </lineage>
</organism>
<dbReference type="InterPro" id="IPR023214">
    <property type="entry name" value="HAD_sf"/>
</dbReference>
<evidence type="ECO:0000256" key="3">
    <source>
        <dbReference type="ARBA" id="ARBA00012643"/>
    </source>
</evidence>
<dbReference type="OrthoDB" id="10014216at2759"/>
<dbReference type="InterPro" id="IPR036412">
    <property type="entry name" value="HAD-like_sf"/>
</dbReference>
<evidence type="ECO:0000313" key="10">
    <source>
        <dbReference type="Proteomes" id="UP000187209"/>
    </source>
</evidence>
<evidence type="ECO:0000256" key="8">
    <source>
        <dbReference type="ARBA" id="ARBA00023080"/>
    </source>
</evidence>
<dbReference type="EMBL" id="MPUH01000003">
    <property type="protein sequence ID" value="OMJ96111.1"/>
    <property type="molecule type" value="Genomic_DNA"/>
</dbReference>
<dbReference type="InterPro" id="IPR006434">
    <property type="entry name" value="Pyrimidine_nucleotidase_eu"/>
</dbReference>
<keyword evidence="8" id="KW-0546">Nucleotide metabolism</keyword>
<dbReference type="GO" id="GO:0000287">
    <property type="term" value="F:magnesium ion binding"/>
    <property type="evidence" value="ECO:0007669"/>
    <property type="project" value="InterPro"/>
</dbReference>
<dbReference type="Gene3D" id="1.10.150.340">
    <property type="entry name" value="Pyrimidine 5'-nucleotidase (UMPH-1), N-terminal domain"/>
    <property type="match status" value="1"/>
</dbReference>
<accession>A0A1R2D4G9</accession>
<evidence type="ECO:0000256" key="5">
    <source>
        <dbReference type="ARBA" id="ARBA00022741"/>
    </source>
</evidence>
<dbReference type="GO" id="GO:0005737">
    <property type="term" value="C:cytoplasm"/>
    <property type="evidence" value="ECO:0007669"/>
    <property type="project" value="InterPro"/>
</dbReference>
<dbReference type="PANTHER" id="PTHR13045">
    <property type="entry name" value="5'-NUCLEOTIDASE"/>
    <property type="match status" value="1"/>
</dbReference>
<dbReference type="AlphaFoldDB" id="A0A1R2D4G9"/>
<keyword evidence="10" id="KW-1185">Reference proteome</keyword>
<dbReference type="SUPFAM" id="SSF56784">
    <property type="entry name" value="HAD-like"/>
    <property type="match status" value="1"/>
</dbReference>
<dbReference type="Proteomes" id="UP000187209">
    <property type="component" value="Unassembled WGS sequence"/>
</dbReference>
<evidence type="ECO:0000256" key="4">
    <source>
        <dbReference type="ARBA" id="ARBA00022723"/>
    </source>
</evidence>
<dbReference type="GO" id="GO:0008253">
    <property type="term" value="F:5'-nucleotidase activity"/>
    <property type="evidence" value="ECO:0007669"/>
    <property type="project" value="UniProtKB-EC"/>
</dbReference>
<evidence type="ECO:0000256" key="6">
    <source>
        <dbReference type="ARBA" id="ARBA00022801"/>
    </source>
</evidence>
<keyword evidence="5" id="KW-0547">Nucleotide-binding</keyword>
<protein>
    <recommendedName>
        <fullName evidence="3">5'-nucleotidase</fullName>
        <ecNumber evidence="3">3.1.3.5</ecNumber>
    </recommendedName>
</protein>
<dbReference type="GO" id="GO:0000166">
    <property type="term" value="F:nucleotide binding"/>
    <property type="evidence" value="ECO:0007669"/>
    <property type="project" value="UniProtKB-KW"/>
</dbReference>
<dbReference type="GO" id="GO:0009117">
    <property type="term" value="P:nucleotide metabolic process"/>
    <property type="evidence" value="ECO:0007669"/>
    <property type="project" value="UniProtKB-KW"/>
</dbReference>
<comment type="catalytic activity">
    <reaction evidence="1">
        <text>a ribonucleoside 5'-phosphate + H2O = a ribonucleoside + phosphate</text>
        <dbReference type="Rhea" id="RHEA:12484"/>
        <dbReference type="ChEBI" id="CHEBI:15377"/>
        <dbReference type="ChEBI" id="CHEBI:18254"/>
        <dbReference type="ChEBI" id="CHEBI:43474"/>
        <dbReference type="ChEBI" id="CHEBI:58043"/>
        <dbReference type="EC" id="3.1.3.5"/>
    </reaction>
</comment>
<dbReference type="PANTHER" id="PTHR13045:SF0">
    <property type="entry name" value="7-METHYLGUANOSINE PHOSPHATE-SPECIFIC 5'-NUCLEOTIDASE"/>
    <property type="match status" value="1"/>
</dbReference>
<dbReference type="Pfam" id="PF05822">
    <property type="entry name" value="UMPH-1"/>
    <property type="match status" value="1"/>
</dbReference>
<sequence length="244" mass="28116">MRCSGDIENVGRPIIMARNLIAGPTPNQEIHIVDKKIFEKKLRKLYQDGSENLEIITDFDWTFTRYKNNGARVCSTYQLLQNSVLTSKKSAYINTLYEFYHPIEIDQTIPAEIKEKHMQDWWEKCNHTLLEEGFNNSDTINFINNSSLYFRFGLPEFLIILKNQNIPITILSGGIGNLIETSLKQIHPENGIKIVSNFIEFDKLGKSSQFIQPEVRADKSKLLTGKKFRKNILLLGDLVSVFDN</sequence>